<comment type="subunit">
    <text evidence="6">Component of the Mediator complex.</text>
</comment>
<name>A0AAV2IU26_LYMST</name>
<comment type="caution">
    <text evidence="7">The sequence shown here is derived from an EMBL/GenBank/DDBJ whole genome shotgun (WGS) entry which is preliminary data.</text>
</comment>
<dbReference type="Gene3D" id="2.40.320.10">
    <property type="entry name" value="Hypothetical Protein Pfu-838710-001"/>
    <property type="match status" value="1"/>
</dbReference>
<keyword evidence="3 6" id="KW-0805">Transcription regulation</keyword>
<proteinExistence type="inferred from homology"/>
<evidence type="ECO:0000256" key="1">
    <source>
        <dbReference type="ARBA" id="ARBA00004123"/>
    </source>
</evidence>
<dbReference type="InterPro" id="IPR019095">
    <property type="entry name" value="Mediator_Med18"/>
</dbReference>
<feature type="non-terminal residue" evidence="7">
    <location>
        <position position="1"/>
    </location>
</feature>
<dbReference type="PANTHER" id="PTHR13321">
    <property type="entry name" value="MEDIATOR OF RNA POLYMERASE II TRANSCRIPTION, SUBUNIT 18"/>
    <property type="match status" value="1"/>
</dbReference>
<dbReference type="GO" id="GO:0006357">
    <property type="term" value="P:regulation of transcription by RNA polymerase II"/>
    <property type="evidence" value="ECO:0007669"/>
    <property type="project" value="InterPro"/>
</dbReference>
<comment type="subcellular location">
    <subcellularLocation>
        <location evidence="1 6">Nucleus</location>
    </subcellularLocation>
</comment>
<comment type="similarity">
    <text evidence="2 6">Belongs to the Mediator complex subunit 18 family.</text>
</comment>
<accession>A0AAV2IU26</accession>
<keyword evidence="5 6" id="KW-0539">Nucleus</keyword>
<sequence length="225" mass="25738">KVIEEAAGNNPENKLMESAALAPSLKNIAPQQEYLLQGSILDTHRDVLLHRLRGLCDNAESSFEIFTDYEAVYMLSKKTVRNSTPTQQSQYVLFRVRHALDDPEAPDHIRYLGQAELGERGRPTLVRACLDVACSNNVKEFLYEMGFRMDHDYIAKGHFFHKGRMKVTVFKIYRLIQPGKTEPQNWETISQSHLVELSVVAPLGQEQIGEDMKNFAEQLKPYPLF</sequence>
<keyword evidence="6" id="KW-0010">Activator</keyword>
<organism evidence="7 8">
    <name type="scientific">Lymnaea stagnalis</name>
    <name type="common">Great pond snail</name>
    <name type="synonym">Helix stagnalis</name>
    <dbReference type="NCBI Taxonomy" id="6523"/>
    <lineage>
        <taxon>Eukaryota</taxon>
        <taxon>Metazoa</taxon>
        <taxon>Spiralia</taxon>
        <taxon>Lophotrochozoa</taxon>
        <taxon>Mollusca</taxon>
        <taxon>Gastropoda</taxon>
        <taxon>Heterobranchia</taxon>
        <taxon>Euthyneura</taxon>
        <taxon>Panpulmonata</taxon>
        <taxon>Hygrophila</taxon>
        <taxon>Lymnaeoidea</taxon>
        <taxon>Lymnaeidae</taxon>
        <taxon>Lymnaea</taxon>
    </lineage>
</organism>
<dbReference type="Proteomes" id="UP001497497">
    <property type="component" value="Unassembled WGS sequence"/>
</dbReference>
<reference evidence="7 8" key="1">
    <citation type="submission" date="2024-04" db="EMBL/GenBank/DDBJ databases">
        <authorList>
            <consortium name="Genoscope - CEA"/>
            <person name="William W."/>
        </authorList>
    </citation>
    <scope>NUCLEOTIDE SEQUENCE [LARGE SCALE GENOMIC DNA]</scope>
</reference>
<protein>
    <recommendedName>
        <fullName evidence="6">Mediator of RNA polymerase II transcription subunit 18</fullName>
    </recommendedName>
    <alternativeName>
        <fullName evidence="6">Mediator complex subunit 18</fullName>
    </alternativeName>
</protein>
<evidence type="ECO:0000313" key="8">
    <source>
        <dbReference type="Proteomes" id="UP001497497"/>
    </source>
</evidence>
<evidence type="ECO:0000256" key="6">
    <source>
        <dbReference type="RuleBase" id="RU364150"/>
    </source>
</evidence>
<dbReference type="GO" id="GO:0070847">
    <property type="term" value="C:core mediator complex"/>
    <property type="evidence" value="ECO:0007669"/>
    <property type="project" value="TreeGrafter"/>
</dbReference>
<gene>
    <name evidence="6" type="primary">MED18</name>
    <name evidence="7" type="ORF">GSLYS_00021751001</name>
</gene>
<dbReference type="PANTHER" id="PTHR13321:SF2">
    <property type="entry name" value="MEDIATOR OF RNA POLYMERASE II TRANSCRIPTION SUBUNIT 18"/>
    <property type="match status" value="1"/>
</dbReference>
<dbReference type="GO" id="GO:0006369">
    <property type="term" value="P:termination of RNA polymerase II transcription"/>
    <property type="evidence" value="ECO:0007669"/>
    <property type="project" value="TreeGrafter"/>
</dbReference>
<dbReference type="GO" id="GO:0003712">
    <property type="term" value="F:transcription coregulator activity"/>
    <property type="evidence" value="ECO:0007669"/>
    <property type="project" value="InterPro"/>
</dbReference>
<evidence type="ECO:0000256" key="4">
    <source>
        <dbReference type="ARBA" id="ARBA00023163"/>
    </source>
</evidence>
<evidence type="ECO:0000256" key="5">
    <source>
        <dbReference type="ARBA" id="ARBA00023242"/>
    </source>
</evidence>
<keyword evidence="8" id="KW-1185">Reference proteome</keyword>
<evidence type="ECO:0000256" key="2">
    <source>
        <dbReference type="ARBA" id="ARBA00009814"/>
    </source>
</evidence>
<evidence type="ECO:0000313" key="7">
    <source>
        <dbReference type="EMBL" id="CAL1548434.1"/>
    </source>
</evidence>
<keyword evidence="4 6" id="KW-0804">Transcription</keyword>
<dbReference type="GO" id="GO:0016592">
    <property type="term" value="C:mediator complex"/>
    <property type="evidence" value="ECO:0007669"/>
    <property type="project" value="InterPro"/>
</dbReference>
<dbReference type="Pfam" id="PF09637">
    <property type="entry name" value="Med18"/>
    <property type="match status" value="1"/>
</dbReference>
<dbReference type="EMBL" id="CAXITT010001349">
    <property type="protein sequence ID" value="CAL1548434.1"/>
    <property type="molecule type" value="Genomic_DNA"/>
</dbReference>
<evidence type="ECO:0000256" key="3">
    <source>
        <dbReference type="ARBA" id="ARBA00023015"/>
    </source>
</evidence>
<dbReference type="AlphaFoldDB" id="A0AAV2IU26"/>
<comment type="function">
    <text evidence="6">Component of the Mediator complex, a coactivator involved in the regulated transcription of nearly all RNA polymerase II-dependent genes. Mediator functions as a bridge to convey information from gene-specific regulatory proteins to the basal RNA polymerase II transcription machinery. Mediator is recruited to promoters by direct interactions with regulatory proteins and serves as a scaffold for the assembly of a functional preinitiation complex with RNA polymerase II and the general transcription factors.</text>
</comment>